<feature type="transmembrane region" description="Helical" evidence="6">
    <location>
        <begin position="86"/>
        <end position="106"/>
    </location>
</feature>
<evidence type="ECO:0000256" key="3">
    <source>
        <dbReference type="ARBA" id="ARBA00022692"/>
    </source>
</evidence>
<evidence type="ECO:0000256" key="5">
    <source>
        <dbReference type="ARBA" id="ARBA00023136"/>
    </source>
</evidence>
<organism evidence="7 8">
    <name type="scientific">Brachionus calyciflorus</name>
    <dbReference type="NCBI Taxonomy" id="104777"/>
    <lineage>
        <taxon>Eukaryota</taxon>
        <taxon>Metazoa</taxon>
        <taxon>Spiralia</taxon>
        <taxon>Gnathifera</taxon>
        <taxon>Rotifera</taxon>
        <taxon>Eurotatoria</taxon>
        <taxon>Monogononta</taxon>
        <taxon>Pseudotrocha</taxon>
        <taxon>Ploima</taxon>
        <taxon>Brachionidae</taxon>
        <taxon>Brachionus</taxon>
    </lineage>
</organism>
<gene>
    <name evidence="7" type="ORF">OXX778_LOCUS13218</name>
</gene>
<dbReference type="SUPFAM" id="SSF103473">
    <property type="entry name" value="MFS general substrate transporter"/>
    <property type="match status" value="1"/>
</dbReference>
<feature type="transmembrane region" description="Helical" evidence="6">
    <location>
        <begin position="21"/>
        <end position="40"/>
    </location>
</feature>
<dbReference type="PANTHER" id="PTHR43385:SF1">
    <property type="entry name" value="RIBOFLAVIN TRANSPORTER RIBJ"/>
    <property type="match status" value="1"/>
</dbReference>
<feature type="transmembrane region" description="Helical" evidence="6">
    <location>
        <begin position="152"/>
        <end position="172"/>
    </location>
</feature>
<evidence type="ECO:0000313" key="7">
    <source>
        <dbReference type="EMBL" id="CAF0937021.1"/>
    </source>
</evidence>
<sequence length="464" mass="52400">MFVDKIIPYKYKKWTTLMGGFLIHLSLGSYYTFGNISQYLTSYLREYDFLDVRYSKSTLILTAWGLSFSISSIISGLLNSTLKINLKITILIGCIIMNLGVVLTYYTIKMSFFLTLITYGILFGIGCGFAYLGPLSMAMKWFSQKSGFSNSVILFGYGASSIIFDQIQTIYINPDNYSPDKAYSSDHPDEKYFSRLHLDLLERIPNIFLIMAGIFTALQIIGIALLSEFNEKDINMTINEDRITILNEDENLNEKNSLGVRFNSPNDGLTPLQALKNPVFYILTIIISTVTISPTFVVTFYKTFGQTYINDDKFLALVGSVSNFFNAIGRIFWGLMIDRLPFKMCMLILSSCIVALSSTLYLTKFLGIKELYILWISAIMFCQCGIFVLMATVTAKCFGQKNFTAIYALIFLVGIPSSILTAVLSTQSDLFGWFWFFMIGSFLTLIGWFLCLVFNVKKSNGADI</sequence>
<dbReference type="InterPro" id="IPR052983">
    <property type="entry name" value="MFS_Riboflavin_Transporter"/>
</dbReference>
<feature type="transmembrane region" description="Helical" evidence="6">
    <location>
        <begin position="279"/>
        <end position="301"/>
    </location>
</feature>
<comment type="subcellular location">
    <subcellularLocation>
        <location evidence="1">Membrane</location>
        <topology evidence="1">Multi-pass membrane protein</topology>
    </subcellularLocation>
</comment>
<feature type="transmembrane region" description="Helical" evidence="6">
    <location>
        <begin position="405"/>
        <end position="424"/>
    </location>
</feature>
<keyword evidence="5 6" id="KW-0472">Membrane</keyword>
<evidence type="ECO:0000256" key="1">
    <source>
        <dbReference type="ARBA" id="ARBA00004141"/>
    </source>
</evidence>
<name>A0A814C7E9_9BILA</name>
<dbReference type="Proteomes" id="UP000663879">
    <property type="component" value="Unassembled WGS sequence"/>
</dbReference>
<protein>
    <recommendedName>
        <fullName evidence="9">Oxalate:formate antiporter</fullName>
    </recommendedName>
</protein>
<dbReference type="PANTHER" id="PTHR43385">
    <property type="entry name" value="RIBOFLAVIN TRANSPORTER RIBJ"/>
    <property type="match status" value="1"/>
</dbReference>
<reference evidence="7" key="1">
    <citation type="submission" date="2021-02" db="EMBL/GenBank/DDBJ databases">
        <authorList>
            <person name="Nowell W R."/>
        </authorList>
    </citation>
    <scope>NUCLEOTIDE SEQUENCE</scope>
    <source>
        <strain evidence="7">Ploen Becks lab</strain>
    </source>
</reference>
<proteinExistence type="predicted"/>
<feature type="transmembrane region" description="Helical" evidence="6">
    <location>
        <begin position="313"/>
        <end position="333"/>
    </location>
</feature>
<evidence type="ECO:0000256" key="2">
    <source>
        <dbReference type="ARBA" id="ARBA00022448"/>
    </source>
</evidence>
<dbReference type="OrthoDB" id="410267at2759"/>
<keyword evidence="8" id="KW-1185">Reference proteome</keyword>
<keyword evidence="2" id="KW-0813">Transport</keyword>
<dbReference type="InterPro" id="IPR036259">
    <property type="entry name" value="MFS_trans_sf"/>
</dbReference>
<feature type="transmembrane region" description="Helical" evidence="6">
    <location>
        <begin position="60"/>
        <end position="79"/>
    </location>
</feature>
<feature type="transmembrane region" description="Helical" evidence="6">
    <location>
        <begin position="372"/>
        <end position="393"/>
    </location>
</feature>
<evidence type="ECO:0008006" key="9">
    <source>
        <dbReference type="Google" id="ProtNLM"/>
    </source>
</evidence>
<comment type="caution">
    <text evidence="7">The sequence shown here is derived from an EMBL/GenBank/DDBJ whole genome shotgun (WGS) entry which is preliminary data.</text>
</comment>
<evidence type="ECO:0000256" key="6">
    <source>
        <dbReference type="SAM" id="Phobius"/>
    </source>
</evidence>
<dbReference type="GO" id="GO:0016020">
    <property type="term" value="C:membrane"/>
    <property type="evidence" value="ECO:0007669"/>
    <property type="project" value="UniProtKB-SubCell"/>
</dbReference>
<dbReference type="EMBL" id="CAJNOC010002500">
    <property type="protein sequence ID" value="CAF0937021.1"/>
    <property type="molecule type" value="Genomic_DNA"/>
</dbReference>
<feature type="transmembrane region" description="Helical" evidence="6">
    <location>
        <begin position="430"/>
        <end position="454"/>
    </location>
</feature>
<feature type="transmembrane region" description="Helical" evidence="6">
    <location>
        <begin position="207"/>
        <end position="226"/>
    </location>
</feature>
<keyword evidence="4 6" id="KW-1133">Transmembrane helix</keyword>
<keyword evidence="3 6" id="KW-0812">Transmembrane</keyword>
<feature type="transmembrane region" description="Helical" evidence="6">
    <location>
        <begin position="345"/>
        <end position="366"/>
    </location>
</feature>
<accession>A0A814C7E9</accession>
<evidence type="ECO:0000256" key="4">
    <source>
        <dbReference type="ARBA" id="ARBA00022989"/>
    </source>
</evidence>
<dbReference type="AlphaFoldDB" id="A0A814C7E9"/>
<evidence type="ECO:0000313" key="8">
    <source>
        <dbReference type="Proteomes" id="UP000663879"/>
    </source>
</evidence>
<feature type="transmembrane region" description="Helical" evidence="6">
    <location>
        <begin position="112"/>
        <end position="132"/>
    </location>
</feature>
<dbReference type="Gene3D" id="1.20.1250.20">
    <property type="entry name" value="MFS general substrate transporter like domains"/>
    <property type="match status" value="2"/>
</dbReference>